<name>A0A142CNQ3_SHIDY</name>
<sequence length="39" mass="4821">MEYRSRRLFDGKAMPIRTSVVESTMMMKLIYQYEIERFL</sequence>
<keyword evidence="1" id="KW-0614">Plasmid</keyword>
<dbReference type="EMBL" id="KT754166">
    <property type="protein sequence ID" value="AMQ12198.1"/>
    <property type="molecule type" value="Genomic_DNA"/>
</dbReference>
<geneLocation type="plasmid" evidence="1">
    <name>p92-9000</name>
</geneLocation>
<proteinExistence type="predicted"/>
<protein>
    <submittedName>
        <fullName evidence="1">Uncharacterized protein</fullName>
    </submittedName>
</protein>
<evidence type="ECO:0000313" key="2">
    <source>
        <dbReference type="EMBL" id="AMQ12349.1"/>
    </source>
</evidence>
<dbReference type="EMBL" id="KT754167">
    <property type="protein sequence ID" value="AMQ12349.1"/>
    <property type="molecule type" value="Genomic_DNA"/>
</dbReference>
<geneLocation type="plasmid" evidence="2">
    <name>p69-3818</name>
</geneLocation>
<accession>A0A142CNQ3</accession>
<organism evidence="1">
    <name type="scientific">Shigella dysenteriae 1</name>
    <dbReference type="NCBI Taxonomy" id="984897"/>
    <lineage>
        <taxon>Bacteria</taxon>
        <taxon>Pseudomonadati</taxon>
        <taxon>Pseudomonadota</taxon>
        <taxon>Gammaproteobacteria</taxon>
        <taxon>Enterobacterales</taxon>
        <taxon>Enterobacteriaceae</taxon>
        <taxon>Shigella</taxon>
    </lineage>
</organism>
<dbReference type="AlphaFoldDB" id="A0A142CNQ3"/>
<reference evidence="1" key="1">
    <citation type="journal article" date="2016" name="Nat. Microbiol.">
        <title>Global phylogeography and evolutionary history of Shigella dysenteriae type 1.</title>
        <authorList>
            <person name="Njamkepo E."/>
            <person name="Fawal N."/>
            <person name="Tran-Dien A."/>
            <person name="Hawkey J."/>
            <person name="Strockbine N."/>
            <person name="Jenkins C."/>
            <person name="Talukder K.A."/>
            <person name="Bercion R."/>
            <person name="Kuleshov K."/>
            <person name="Kolinska R."/>
            <person name="Russell J.E."/>
            <person name="Kaftyreva L."/>
            <person name="Accou-Demartin M."/>
            <person name="Karas A."/>
            <person name="Vandenberg O."/>
            <person name="Mather A.E."/>
            <person name="Mason C.J."/>
            <person name="Page A.J."/>
            <person name="Ramamurthy T."/>
            <person name="Bizet C."/>
            <person name="Gamian A."/>
            <person name="Carle I."/>
            <person name="Sow A.G."/>
            <person name="Bouchier C."/>
            <person name="Wester A.L."/>
            <person name="Lejay-Collin M."/>
            <person name="Fonkoua M.C."/>
            <person name="Hello S.L."/>
            <person name="Blaser M.J."/>
            <person name="Jernberg C."/>
            <person name="Ruckly C."/>
            <person name="Merens A."/>
            <person name="Page A.L."/>
            <person name="Aslett M."/>
            <person name="Roggentin P."/>
            <person name="Fruth A."/>
            <person name="Denamur E."/>
            <person name="Venkatesan M."/>
            <person name="Bercovier H."/>
            <person name="Bodhidatta L."/>
            <person name="Chiou C.S."/>
            <person name="Clermont D."/>
            <person name="Colonna B."/>
            <person name="Egorova S."/>
            <person name="Pazhani G.P."/>
            <person name="Ezernitchi A.V."/>
            <person name="Guigon G."/>
            <person name="Harris S.R."/>
            <person name="Izumiya H."/>
            <person name="Korzeniowska-Kowal A."/>
            <person name="Lutynska A."/>
            <person name="Gouali M."/>
            <person name="Grimont F."/>
            <person name="Langendorf C."/>
            <person name="Marejkova M."/>
            <person name="Peterson L.A."/>
            <person name="Perez-Perez G."/>
            <person name="Ngandjio A."/>
            <person name="Podkolzin A."/>
            <person name="Souche E."/>
            <person name="Makarova M."/>
            <person name="Shipulin G.A."/>
            <person name="Ye C."/>
            <person name="Zemlickova H."/>
            <person name="Herpay M."/>
            <person name="Grimont P.A."/>
            <person name="Parkhill J."/>
            <person name="Sansonetti P."/>
            <person name="Holt K.E."/>
            <person name="Brisse S."/>
            <person name="Thomson N.R."/>
            <person name="Weill F.X."/>
        </authorList>
    </citation>
    <scope>NUCLEOTIDE SEQUENCE</scope>
    <source>
        <strain evidence="2">69-3818</strain>
        <strain evidence="1">92-9000</strain>
        <plasmid evidence="2">p69-3818</plasmid>
        <plasmid evidence="1">p92-9000</plasmid>
    </source>
</reference>
<evidence type="ECO:0000313" key="1">
    <source>
        <dbReference type="EMBL" id="AMQ12198.1"/>
    </source>
</evidence>